<dbReference type="CDD" id="cd07067">
    <property type="entry name" value="HP_PGM_like"/>
    <property type="match status" value="1"/>
</dbReference>
<feature type="binding site" evidence="1">
    <location>
        <position position="69"/>
    </location>
    <ligand>
        <name>substrate</name>
    </ligand>
</feature>
<organism evidence="2 3">
    <name type="scientific">Commensalibacter intestini</name>
    <dbReference type="NCBI Taxonomy" id="479936"/>
    <lineage>
        <taxon>Bacteria</taxon>
        <taxon>Pseudomonadati</taxon>
        <taxon>Pseudomonadota</taxon>
        <taxon>Alphaproteobacteria</taxon>
        <taxon>Acetobacterales</taxon>
        <taxon>Acetobacteraceae</taxon>
    </lineage>
</organism>
<keyword evidence="3" id="KW-1185">Reference proteome</keyword>
<feature type="binding site" evidence="1">
    <location>
        <begin position="13"/>
        <end position="20"/>
    </location>
    <ligand>
        <name>substrate</name>
    </ligand>
</feature>
<sequence length="203" mass="22235">MSALLNRPYWYLRHGQTDWNARNLSQGRTDIPLNTVGLSQAVAAGSAIANHWNDLELPITQIISSPLGRARKTAEMTAEIIHKKVGVNLPIELDDGLKEVCFGVEEAQPMGPWYDDWIAGTFTPEGGEPFAVLSNRVAEAVNRSMCKAESGTVLIVAHGGIFRALRYLMGLKANVRLPNAQPMCARPPEQGAKAWELHALPLE</sequence>
<dbReference type="Proteomes" id="UP000194946">
    <property type="component" value="Unassembled WGS sequence"/>
</dbReference>
<dbReference type="Pfam" id="PF00300">
    <property type="entry name" value="His_Phos_1"/>
    <property type="match status" value="1"/>
</dbReference>
<protein>
    <submittedName>
        <fullName evidence="2">Phosphoglycerate mutase</fullName>
    </submittedName>
</protein>
<dbReference type="EMBL" id="JOPB01000023">
    <property type="protein sequence ID" value="OUI77715.1"/>
    <property type="molecule type" value="Genomic_DNA"/>
</dbReference>
<reference evidence="3" key="1">
    <citation type="submission" date="2014-06" db="EMBL/GenBank/DDBJ databases">
        <authorList>
            <person name="Winans N.J."/>
            <person name="Newell P.D."/>
            <person name="Douglas A.E."/>
        </authorList>
    </citation>
    <scope>NUCLEOTIDE SEQUENCE [LARGE SCALE GENOMIC DNA]</scope>
    <source>
        <strain evidence="3">DmL_052</strain>
    </source>
</reference>
<dbReference type="InterPro" id="IPR029033">
    <property type="entry name" value="His_PPase_superfam"/>
</dbReference>
<accession>A0A251ZSS2</accession>
<evidence type="ECO:0000313" key="3">
    <source>
        <dbReference type="Proteomes" id="UP000194946"/>
    </source>
</evidence>
<gene>
    <name evidence="2" type="ORF">HK18_03480</name>
</gene>
<dbReference type="SUPFAM" id="SSF53254">
    <property type="entry name" value="Phosphoglycerate mutase-like"/>
    <property type="match status" value="1"/>
</dbReference>
<dbReference type="PANTHER" id="PTHR48100">
    <property type="entry name" value="BROAD-SPECIFICITY PHOSPHATASE YOR283W-RELATED"/>
    <property type="match status" value="1"/>
</dbReference>
<evidence type="ECO:0000256" key="1">
    <source>
        <dbReference type="PIRSR" id="PIRSR613078-2"/>
    </source>
</evidence>
<dbReference type="RefSeq" id="WP_008854984.1">
    <property type="nucleotide sequence ID" value="NZ_JOPB01000023.1"/>
</dbReference>
<dbReference type="PANTHER" id="PTHR48100:SF1">
    <property type="entry name" value="HISTIDINE PHOSPHATASE FAMILY PROTEIN-RELATED"/>
    <property type="match status" value="1"/>
</dbReference>
<dbReference type="AlphaFoldDB" id="A0A251ZSS2"/>
<comment type="caution">
    <text evidence="2">The sequence shown here is derived from an EMBL/GenBank/DDBJ whole genome shotgun (WGS) entry which is preliminary data.</text>
</comment>
<dbReference type="Gene3D" id="3.40.50.1240">
    <property type="entry name" value="Phosphoglycerate mutase-like"/>
    <property type="match status" value="1"/>
</dbReference>
<dbReference type="GO" id="GO:0005737">
    <property type="term" value="C:cytoplasm"/>
    <property type="evidence" value="ECO:0007669"/>
    <property type="project" value="TreeGrafter"/>
</dbReference>
<name>A0A251ZSS2_9PROT</name>
<dbReference type="InterPro" id="IPR013078">
    <property type="entry name" value="His_Pase_superF_clade-1"/>
</dbReference>
<proteinExistence type="predicted"/>
<evidence type="ECO:0000313" key="2">
    <source>
        <dbReference type="EMBL" id="OUI77715.1"/>
    </source>
</evidence>
<dbReference type="InterPro" id="IPR050275">
    <property type="entry name" value="PGM_Phosphatase"/>
</dbReference>
<dbReference type="SMART" id="SM00855">
    <property type="entry name" value="PGAM"/>
    <property type="match status" value="1"/>
</dbReference>
<dbReference type="GO" id="GO:0016791">
    <property type="term" value="F:phosphatase activity"/>
    <property type="evidence" value="ECO:0007669"/>
    <property type="project" value="TreeGrafter"/>
</dbReference>